<dbReference type="AlphaFoldDB" id="A0A923N1U8"/>
<dbReference type="InterPro" id="IPR036390">
    <property type="entry name" value="WH_DNA-bd_sf"/>
</dbReference>
<dbReference type="PANTHER" id="PTHR43566">
    <property type="entry name" value="CONSERVED PROTEIN"/>
    <property type="match status" value="1"/>
</dbReference>
<proteinExistence type="predicted"/>
<protein>
    <submittedName>
        <fullName evidence="3">ATP-binding protein</fullName>
    </submittedName>
</protein>
<dbReference type="EMBL" id="JACRUL010000049">
    <property type="protein sequence ID" value="MBC5845707.1"/>
    <property type="molecule type" value="Genomic_DNA"/>
</dbReference>
<keyword evidence="1" id="KW-0238">DNA-binding</keyword>
<dbReference type="InterPro" id="IPR025420">
    <property type="entry name" value="DUF4143"/>
</dbReference>
<accession>A0A923N1U8</accession>
<dbReference type="InterPro" id="IPR027417">
    <property type="entry name" value="P-loop_NTPase"/>
</dbReference>
<feature type="domain" description="AAA+ ATPase" evidence="2">
    <location>
        <begin position="16"/>
        <end position="131"/>
    </location>
</feature>
<dbReference type="RefSeq" id="WP_187020650.1">
    <property type="nucleotide sequence ID" value="NZ_JACRUK010000043.1"/>
</dbReference>
<dbReference type="PANTHER" id="PTHR43566:SF1">
    <property type="entry name" value="AAA+ ATPASE DOMAIN-CONTAINING PROTEIN"/>
    <property type="match status" value="1"/>
</dbReference>
<dbReference type="GO" id="GO:0005524">
    <property type="term" value="F:ATP binding"/>
    <property type="evidence" value="ECO:0007669"/>
    <property type="project" value="UniProtKB-KW"/>
</dbReference>
<dbReference type="SUPFAM" id="SSF52540">
    <property type="entry name" value="P-loop containing nucleoside triphosphate hydrolases"/>
    <property type="match status" value="1"/>
</dbReference>
<sequence>MISRFLSSNIKERLNKGKVIVLVGPRQVGKSTLVFSLLKETEFLFLDGDDSVVAETLANANTETLKNIIGDYKYLFIDEVQRIPNIGLKLKIIVDQIKDVQVIVSGSSAFDINHATQEPLTGRKFEYHLYPISWNEFEKNVGYMKAQQQLEIRLLYGMYPDVITNLGNEFEILKNLVSSYLYKDILSLAGIRKSEVLEKILQALAFQIGSEVSYNEIAQLVGVDKNTVSNYIDLLEKSFVIFRLNSFSRNHRNEIKANKKIYFYDTGVRNMLIGNFNFMEFRQDKGALWENFLIAERMKLLSYENRNAKPYFWRTTQQQEVDYVETVDEEVNAFEIKWKVKKAKLPKPFLDNYQGSFTIVTAENFRDFLKLFFGFFYLLSLF</sequence>
<dbReference type="InterPro" id="IPR003593">
    <property type="entry name" value="AAA+_ATPase"/>
</dbReference>
<dbReference type="GO" id="GO:0003677">
    <property type="term" value="F:DNA binding"/>
    <property type="evidence" value="ECO:0007669"/>
    <property type="project" value="UniProtKB-KW"/>
</dbReference>
<keyword evidence="3" id="KW-0547">Nucleotide-binding</keyword>
<dbReference type="SMART" id="SM00382">
    <property type="entry name" value="AAA"/>
    <property type="match status" value="1"/>
</dbReference>
<dbReference type="InterPro" id="IPR041682">
    <property type="entry name" value="AAA_14"/>
</dbReference>
<dbReference type="Proteomes" id="UP000641454">
    <property type="component" value="Unassembled WGS sequence"/>
</dbReference>
<dbReference type="Gene3D" id="3.40.50.300">
    <property type="entry name" value="P-loop containing nucleotide triphosphate hydrolases"/>
    <property type="match status" value="1"/>
</dbReference>
<evidence type="ECO:0000256" key="1">
    <source>
        <dbReference type="ARBA" id="ARBA00023125"/>
    </source>
</evidence>
<evidence type="ECO:0000313" key="3">
    <source>
        <dbReference type="EMBL" id="MBC5845707.1"/>
    </source>
</evidence>
<evidence type="ECO:0000259" key="2">
    <source>
        <dbReference type="SMART" id="SM00382"/>
    </source>
</evidence>
<comment type="caution">
    <text evidence="3">The sequence shown here is derived from an EMBL/GenBank/DDBJ whole genome shotgun (WGS) entry which is preliminary data.</text>
</comment>
<name>A0A923N1U8_9FLAO</name>
<dbReference type="Pfam" id="PF13635">
    <property type="entry name" value="DUF4143"/>
    <property type="match status" value="1"/>
</dbReference>
<keyword evidence="4" id="KW-1185">Reference proteome</keyword>
<keyword evidence="3" id="KW-0067">ATP-binding</keyword>
<reference evidence="3 4" key="1">
    <citation type="submission" date="2020-08" db="EMBL/GenBank/DDBJ databases">
        <title>Description of novel Flavobacterium F-392 isolate.</title>
        <authorList>
            <person name="Saticioglu I.B."/>
            <person name="Duman M."/>
            <person name="Altun S."/>
        </authorList>
    </citation>
    <scope>NUCLEOTIDE SEQUENCE [LARGE SCALE GENOMIC DNA]</scope>
    <source>
        <strain evidence="3 4">F-392</strain>
    </source>
</reference>
<gene>
    <name evidence="3" type="ORF">H8R25_14845</name>
</gene>
<dbReference type="SUPFAM" id="SSF46785">
    <property type="entry name" value="Winged helix' DNA-binding domain"/>
    <property type="match status" value="1"/>
</dbReference>
<dbReference type="Pfam" id="PF13173">
    <property type="entry name" value="AAA_14"/>
    <property type="match status" value="1"/>
</dbReference>
<organism evidence="3 4">
    <name type="scientific">Flavobacterium muglaense</name>
    <dbReference type="NCBI Taxonomy" id="2764716"/>
    <lineage>
        <taxon>Bacteria</taxon>
        <taxon>Pseudomonadati</taxon>
        <taxon>Bacteroidota</taxon>
        <taxon>Flavobacteriia</taxon>
        <taxon>Flavobacteriales</taxon>
        <taxon>Flavobacteriaceae</taxon>
        <taxon>Flavobacterium</taxon>
    </lineage>
</organism>
<evidence type="ECO:0000313" key="4">
    <source>
        <dbReference type="Proteomes" id="UP000641454"/>
    </source>
</evidence>